<evidence type="ECO:0000313" key="2">
    <source>
        <dbReference type="EMBL" id="KAI4535655.1"/>
    </source>
</evidence>
<dbReference type="GO" id="GO:0030317">
    <property type="term" value="P:flagellated sperm motility"/>
    <property type="evidence" value="ECO:0007669"/>
    <property type="project" value="TreeGrafter"/>
</dbReference>
<dbReference type="PANTHER" id="PTHR47065">
    <property type="entry name" value="EF-HAND CALCIUM-BINDING DOMAIN-CONTAINING PROTEIN 9"/>
    <property type="match status" value="1"/>
</dbReference>
<dbReference type="InterPro" id="IPR042798">
    <property type="entry name" value="EFCAB9"/>
</dbReference>
<dbReference type="GO" id="GO:0061891">
    <property type="term" value="F:calcium ion sensor activity"/>
    <property type="evidence" value="ECO:0007669"/>
    <property type="project" value="TreeGrafter"/>
</dbReference>
<accession>A0AAD4U1V4</accession>
<dbReference type="AlphaFoldDB" id="A0AAD4U1V4"/>
<reference evidence="2" key="1">
    <citation type="submission" date="2022-03" db="EMBL/GenBank/DDBJ databases">
        <title>Genomic analyses of argali, domestic sheep and their hybrids provide insights into chromosomal evolution, heterosis and genetic basis of agronomic traits.</title>
        <authorList>
            <person name="Li M."/>
        </authorList>
    </citation>
    <scope>NUCLEOTIDE SEQUENCE</scope>
    <source>
        <strain evidence="2">CAU-MHL-2022a</strain>
        <tissue evidence="2">Skin</tissue>
    </source>
</reference>
<gene>
    <name evidence="2" type="ORF">MG293_013982</name>
</gene>
<name>A0AAD4U1V4_OVIAM</name>
<dbReference type="SUPFAM" id="SSF47473">
    <property type="entry name" value="EF-hand"/>
    <property type="match status" value="1"/>
</dbReference>
<dbReference type="InterPro" id="IPR011992">
    <property type="entry name" value="EF-hand-dom_pair"/>
</dbReference>
<sequence>MHHKQRGAPARCSWRKPARQQRPSTAKNNSEAEFSVLLQVARVFGLKGSIMKLKQGSFLWYLYLDKLYCLLSVRNVKALVEYFHLLDVHRKKTLNDVLFYHFLHHVTDLTRNQITVVFNMLDWNAVGEIGFDQFYMLVCILLAQEQNHLEEQFIFRHSRPVFELLDLDGELKIGPDNLHMYNFLFNIKKQQLRDLYHNFDITGDRTNPVHWVPVCQPLALPGAEQLEDDAFLRFATSGPILSEF</sequence>
<dbReference type="GO" id="GO:0005509">
    <property type="term" value="F:calcium ion binding"/>
    <property type="evidence" value="ECO:0007669"/>
    <property type="project" value="InterPro"/>
</dbReference>
<dbReference type="EMBL" id="JAKZEL010000017">
    <property type="protein sequence ID" value="KAI4535655.1"/>
    <property type="molecule type" value="Genomic_DNA"/>
</dbReference>
<proteinExistence type="predicted"/>
<feature type="region of interest" description="Disordered" evidence="1">
    <location>
        <begin position="1"/>
        <end position="27"/>
    </location>
</feature>
<comment type="caution">
    <text evidence="2">The sequence shown here is derived from an EMBL/GenBank/DDBJ whole genome shotgun (WGS) entry which is preliminary data.</text>
</comment>
<dbReference type="PANTHER" id="PTHR47065:SF1">
    <property type="entry name" value="EF-HAND CALCIUM-BINDING DOMAIN-CONTAINING PROTEIN 9"/>
    <property type="match status" value="1"/>
</dbReference>
<dbReference type="Proteomes" id="UP001214576">
    <property type="component" value="Unassembled WGS sequence"/>
</dbReference>
<evidence type="ECO:0008006" key="4">
    <source>
        <dbReference type="Google" id="ProtNLM"/>
    </source>
</evidence>
<dbReference type="GO" id="GO:0005737">
    <property type="term" value="C:cytoplasm"/>
    <property type="evidence" value="ECO:0007669"/>
    <property type="project" value="TreeGrafter"/>
</dbReference>
<keyword evidence="3" id="KW-1185">Reference proteome</keyword>
<evidence type="ECO:0000313" key="3">
    <source>
        <dbReference type="Proteomes" id="UP001214576"/>
    </source>
</evidence>
<organism evidence="2 3">
    <name type="scientific">Ovis ammon polii</name>
    <dbReference type="NCBI Taxonomy" id="230172"/>
    <lineage>
        <taxon>Eukaryota</taxon>
        <taxon>Metazoa</taxon>
        <taxon>Chordata</taxon>
        <taxon>Craniata</taxon>
        <taxon>Vertebrata</taxon>
        <taxon>Euteleostomi</taxon>
        <taxon>Mammalia</taxon>
        <taxon>Eutheria</taxon>
        <taxon>Laurasiatheria</taxon>
        <taxon>Artiodactyla</taxon>
        <taxon>Ruminantia</taxon>
        <taxon>Pecora</taxon>
        <taxon>Bovidae</taxon>
        <taxon>Caprinae</taxon>
        <taxon>Ovis</taxon>
    </lineage>
</organism>
<evidence type="ECO:0000256" key="1">
    <source>
        <dbReference type="SAM" id="MobiDB-lite"/>
    </source>
</evidence>
<dbReference type="GO" id="GO:0097228">
    <property type="term" value="C:sperm principal piece"/>
    <property type="evidence" value="ECO:0007669"/>
    <property type="project" value="TreeGrafter"/>
</dbReference>
<protein>
    <recommendedName>
        <fullName evidence="4">EF-hand calcium binding domain 9</fullName>
    </recommendedName>
</protein>
<dbReference type="GO" id="GO:0048240">
    <property type="term" value="P:sperm capacitation"/>
    <property type="evidence" value="ECO:0007669"/>
    <property type="project" value="TreeGrafter"/>
</dbReference>
<dbReference type="Gene3D" id="1.10.238.10">
    <property type="entry name" value="EF-hand"/>
    <property type="match status" value="1"/>
</dbReference>